<feature type="chain" id="PRO_5042173308" evidence="1">
    <location>
        <begin position="17"/>
        <end position="471"/>
    </location>
</feature>
<evidence type="ECO:0000313" key="3">
    <source>
        <dbReference type="EMBL" id="KAJ7744951.1"/>
    </source>
</evidence>
<comment type="caution">
    <text evidence="3">The sequence shown here is derived from an EMBL/GenBank/DDBJ whole genome shotgun (WGS) entry which is preliminary data.</text>
</comment>
<dbReference type="SUPFAM" id="SSF53474">
    <property type="entry name" value="alpha/beta-Hydrolases"/>
    <property type="match status" value="1"/>
</dbReference>
<reference evidence="3" key="1">
    <citation type="submission" date="2023-03" db="EMBL/GenBank/DDBJ databases">
        <title>Massive genome expansion in bonnet fungi (Mycena s.s.) driven by repeated elements and novel gene families across ecological guilds.</title>
        <authorList>
            <consortium name="Lawrence Berkeley National Laboratory"/>
            <person name="Harder C.B."/>
            <person name="Miyauchi S."/>
            <person name="Viragh M."/>
            <person name="Kuo A."/>
            <person name="Thoen E."/>
            <person name="Andreopoulos B."/>
            <person name="Lu D."/>
            <person name="Skrede I."/>
            <person name="Drula E."/>
            <person name="Henrissat B."/>
            <person name="Morin E."/>
            <person name="Kohler A."/>
            <person name="Barry K."/>
            <person name="LaButti K."/>
            <person name="Morin E."/>
            <person name="Salamov A."/>
            <person name="Lipzen A."/>
            <person name="Mereny Z."/>
            <person name="Hegedus B."/>
            <person name="Baldrian P."/>
            <person name="Stursova M."/>
            <person name="Weitz H."/>
            <person name="Taylor A."/>
            <person name="Grigoriev I.V."/>
            <person name="Nagy L.G."/>
            <person name="Martin F."/>
            <person name="Kauserud H."/>
        </authorList>
    </citation>
    <scope>NUCLEOTIDE SEQUENCE</scope>
    <source>
        <strain evidence="3">CBHHK188m</strain>
    </source>
</reference>
<dbReference type="InterPro" id="IPR050309">
    <property type="entry name" value="Type-B_Carboxylest/Lipase"/>
</dbReference>
<keyword evidence="4" id="KW-1185">Reference proteome</keyword>
<sequence>MLLRLCTVALVAVAHGAVSISAHPLKVETECGMILGFINTSTPDVRQFLGVPFVLPPTGCRRWLPPAANYNPAAAVNATNFGLSCPQIPLSASTPPNVFTSDGGGQTEFFPRQNFSEDCLTLNIWAPAHPHATALPVIRTQAHIVVSVNFRSNIFGFPNAAGLGEQNLGLLDQRAGLEWVRANIGAFGGDPARIVAWGQSAGAIAADYLHFAFHDDPIVQGSILDSGTALFPQSTRLSNDTAQRNFAQVAAQLGCGGVAAAQIDCLRDASWESIEGLLAANASLSFLPVADSRVVFANYTAQYAAGAVARVPVIIGTNQHELNALDELVPGGNESHSDAVTNATFLCTAAETTQLRQAVGLTTYRYRYDGNFTNISPPTFPGAYHGAELPLIFGTAGQYHGASTPYEDVVSMKLQDLWLAFAQDPQNGLLAAGWAPYGAGVAVLLGDTDTPVKQIDVHELDDGVCVSAALG</sequence>
<dbReference type="PROSITE" id="PS00941">
    <property type="entry name" value="CARBOXYLESTERASE_B_2"/>
    <property type="match status" value="1"/>
</dbReference>
<organism evidence="3 4">
    <name type="scientific">Mycena maculata</name>
    <dbReference type="NCBI Taxonomy" id="230809"/>
    <lineage>
        <taxon>Eukaryota</taxon>
        <taxon>Fungi</taxon>
        <taxon>Dikarya</taxon>
        <taxon>Basidiomycota</taxon>
        <taxon>Agaricomycotina</taxon>
        <taxon>Agaricomycetes</taxon>
        <taxon>Agaricomycetidae</taxon>
        <taxon>Agaricales</taxon>
        <taxon>Marasmiineae</taxon>
        <taxon>Mycenaceae</taxon>
        <taxon>Mycena</taxon>
    </lineage>
</organism>
<feature type="domain" description="Carboxylesterase type B" evidence="2">
    <location>
        <begin position="335"/>
        <end position="437"/>
    </location>
</feature>
<feature type="signal peptide" evidence="1">
    <location>
        <begin position="1"/>
        <end position="16"/>
    </location>
</feature>
<proteinExistence type="predicted"/>
<dbReference type="InterPro" id="IPR029058">
    <property type="entry name" value="AB_hydrolase_fold"/>
</dbReference>
<dbReference type="Gene3D" id="3.40.50.1820">
    <property type="entry name" value="alpha/beta hydrolase"/>
    <property type="match status" value="2"/>
</dbReference>
<evidence type="ECO:0000256" key="1">
    <source>
        <dbReference type="SAM" id="SignalP"/>
    </source>
</evidence>
<dbReference type="AlphaFoldDB" id="A0AAD7IMP1"/>
<accession>A0AAD7IMP1</accession>
<dbReference type="InterPro" id="IPR002018">
    <property type="entry name" value="CarbesteraseB"/>
</dbReference>
<gene>
    <name evidence="3" type="ORF">DFH07DRAFT_19570</name>
</gene>
<keyword evidence="1" id="KW-0732">Signal</keyword>
<evidence type="ECO:0000313" key="4">
    <source>
        <dbReference type="Proteomes" id="UP001215280"/>
    </source>
</evidence>
<protein>
    <submittedName>
        <fullName evidence="3">Para-nitrobenzyl esterase</fullName>
    </submittedName>
</protein>
<dbReference type="Proteomes" id="UP001215280">
    <property type="component" value="Unassembled WGS sequence"/>
</dbReference>
<name>A0AAD7IMP1_9AGAR</name>
<feature type="domain" description="Carboxylesterase type B" evidence="2">
    <location>
        <begin position="142"/>
        <end position="325"/>
    </location>
</feature>
<dbReference type="InterPro" id="IPR019819">
    <property type="entry name" value="Carboxylesterase_B_CS"/>
</dbReference>
<dbReference type="EMBL" id="JARJLG010000105">
    <property type="protein sequence ID" value="KAJ7744951.1"/>
    <property type="molecule type" value="Genomic_DNA"/>
</dbReference>
<feature type="domain" description="Carboxylesterase type B" evidence="2">
    <location>
        <begin position="26"/>
        <end position="138"/>
    </location>
</feature>
<dbReference type="PANTHER" id="PTHR11559">
    <property type="entry name" value="CARBOXYLESTERASE"/>
    <property type="match status" value="1"/>
</dbReference>
<dbReference type="Pfam" id="PF00135">
    <property type="entry name" value="COesterase"/>
    <property type="match status" value="3"/>
</dbReference>
<evidence type="ECO:0000259" key="2">
    <source>
        <dbReference type="Pfam" id="PF00135"/>
    </source>
</evidence>